<keyword evidence="2" id="KW-1185">Reference proteome</keyword>
<name>A0ACA9S5W4_9GLOM</name>
<accession>A0ACA9S5W4</accession>
<gene>
    <name evidence="1" type="ORF">RPERSI_LOCUS26815</name>
</gene>
<reference evidence="1" key="1">
    <citation type="submission" date="2021-06" db="EMBL/GenBank/DDBJ databases">
        <authorList>
            <person name="Kallberg Y."/>
            <person name="Tangrot J."/>
            <person name="Rosling A."/>
        </authorList>
    </citation>
    <scope>NUCLEOTIDE SEQUENCE</scope>
    <source>
        <strain evidence="1">MA461A</strain>
    </source>
</reference>
<protein>
    <submittedName>
        <fullName evidence="1">9607_t:CDS:1</fullName>
    </submittedName>
</protein>
<dbReference type="Proteomes" id="UP000789920">
    <property type="component" value="Unassembled WGS sequence"/>
</dbReference>
<organism evidence="1 2">
    <name type="scientific">Racocetra persica</name>
    <dbReference type="NCBI Taxonomy" id="160502"/>
    <lineage>
        <taxon>Eukaryota</taxon>
        <taxon>Fungi</taxon>
        <taxon>Fungi incertae sedis</taxon>
        <taxon>Mucoromycota</taxon>
        <taxon>Glomeromycotina</taxon>
        <taxon>Glomeromycetes</taxon>
        <taxon>Diversisporales</taxon>
        <taxon>Gigasporaceae</taxon>
        <taxon>Racocetra</taxon>
    </lineage>
</organism>
<evidence type="ECO:0000313" key="2">
    <source>
        <dbReference type="Proteomes" id="UP000789920"/>
    </source>
</evidence>
<proteinExistence type="predicted"/>
<feature type="non-terminal residue" evidence="1">
    <location>
        <position position="1"/>
    </location>
</feature>
<dbReference type="EMBL" id="CAJVQC010092799">
    <property type="protein sequence ID" value="CAG8826805.1"/>
    <property type="molecule type" value="Genomic_DNA"/>
</dbReference>
<comment type="caution">
    <text evidence="1">The sequence shown here is derived from an EMBL/GenBank/DDBJ whole genome shotgun (WGS) entry which is preliminary data.</text>
</comment>
<feature type="non-terminal residue" evidence="1">
    <location>
        <position position="51"/>
    </location>
</feature>
<sequence>SSYEDAQCSLQQIEKLVNPNCSKEQRSKKRKLSVTQECPDKLSDDSKTLKQ</sequence>
<evidence type="ECO:0000313" key="1">
    <source>
        <dbReference type="EMBL" id="CAG8826805.1"/>
    </source>
</evidence>